<evidence type="ECO:0000256" key="6">
    <source>
        <dbReference type="SAM" id="MobiDB-lite"/>
    </source>
</evidence>
<evidence type="ECO:0000256" key="2">
    <source>
        <dbReference type="ARBA" id="ARBA00022448"/>
    </source>
</evidence>
<keyword evidence="3 7" id="KW-0812">Transmembrane</keyword>
<reference evidence="9" key="1">
    <citation type="submission" date="2025-08" db="UniProtKB">
        <authorList>
            <consortium name="RefSeq"/>
        </authorList>
    </citation>
    <scope>IDENTIFICATION</scope>
    <source>
        <tissue evidence="9">Seedling</tissue>
    </source>
</reference>
<dbReference type="GeneID" id="107432027"/>
<dbReference type="Gene3D" id="1.20.1250.20">
    <property type="entry name" value="MFS general substrate transporter like domains"/>
    <property type="match status" value="2"/>
</dbReference>
<evidence type="ECO:0000256" key="4">
    <source>
        <dbReference type="ARBA" id="ARBA00022989"/>
    </source>
</evidence>
<evidence type="ECO:0000256" key="1">
    <source>
        <dbReference type="ARBA" id="ARBA00004141"/>
    </source>
</evidence>
<dbReference type="PANTHER" id="PTHR23505:SF52">
    <property type="entry name" value="MAJOR FACILITATOR SUPERFAMILY PROTEIN"/>
    <property type="match status" value="1"/>
</dbReference>
<evidence type="ECO:0000256" key="3">
    <source>
        <dbReference type="ARBA" id="ARBA00022692"/>
    </source>
</evidence>
<sequence length="371" mass="40626">MKSETLTLVLVNLAGIMERADESLLPGVYKEVGVALHTDPTGLGSLTLFRSIVQSSCYPLAAYLAVRHNRAHVIALGAFLWAAATFLVAFSSTFLQVPALSLSLSLSLSKFMSLSLSRFLYLGMNVVVYCFVMSDFMGDILAKRLPNSGRILLSQISSGSAIPFAAILLLVLPDDPSTAFSHGLVLFLMGCFVSWNAPATNNPIFAEIVPEKSRTCIYALDQSFESILASFAPPLVGILAQHVYGYKPTRKGSPDSIQIETDRENAKSLAKALYTATGIPMTICCFIYTFLYCTYPRDRERAKMTALIESEIHQLGAETDTTSPRKEYSEILVSESKEVDEKEMTEIGMEYGGDDDKDIALDDNDKKSLLS</sequence>
<comment type="subcellular location">
    <subcellularLocation>
        <location evidence="1">Membrane</location>
        <topology evidence="1">Multi-pass membrane protein</topology>
    </subcellularLocation>
</comment>
<dbReference type="Proteomes" id="UP001652623">
    <property type="component" value="Chromosome 7"/>
</dbReference>
<feature type="transmembrane region" description="Helical" evidence="7">
    <location>
        <begin position="272"/>
        <end position="291"/>
    </location>
</feature>
<keyword evidence="5 7" id="KW-0472">Membrane</keyword>
<feature type="transmembrane region" description="Helical" evidence="7">
    <location>
        <begin position="73"/>
        <end position="99"/>
    </location>
</feature>
<dbReference type="PANTHER" id="PTHR23505">
    <property type="entry name" value="SPINSTER"/>
    <property type="match status" value="1"/>
</dbReference>
<feature type="transmembrane region" description="Helical" evidence="7">
    <location>
        <begin position="179"/>
        <end position="197"/>
    </location>
</feature>
<accession>A0ABM4ADQ8</accession>
<name>A0ABM4ADQ8_ZIZJJ</name>
<keyword evidence="4 7" id="KW-1133">Transmembrane helix</keyword>
<feature type="transmembrane region" description="Helical" evidence="7">
    <location>
        <begin position="119"/>
        <end position="138"/>
    </location>
</feature>
<gene>
    <name evidence="9" type="primary">LOC107432027</name>
</gene>
<evidence type="ECO:0000313" key="8">
    <source>
        <dbReference type="Proteomes" id="UP001652623"/>
    </source>
</evidence>
<dbReference type="InterPro" id="IPR044770">
    <property type="entry name" value="MFS_spinster-like"/>
</dbReference>
<feature type="region of interest" description="Disordered" evidence="6">
    <location>
        <begin position="348"/>
        <end position="371"/>
    </location>
</feature>
<dbReference type="SUPFAM" id="SSF103473">
    <property type="entry name" value="MFS general substrate transporter"/>
    <property type="match status" value="2"/>
</dbReference>
<organism evidence="8 9">
    <name type="scientific">Ziziphus jujuba</name>
    <name type="common">Chinese jujube</name>
    <name type="synonym">Ziziphus sativa</name>
    <dbReference type="NCBI Taxonomy" id="326968"/>
    <lineage>
        <taxon>Eukaryota</taxon>
        <taxon>Viridiplantae</taxon>
        <taxon>Streptophyta</taxon>
        <taxon>Embryophyta</taxon>
        <taxon>Tracheophyta</taxon>
        <taxon>Spermatophyta</taxon>
        <taxon>Magnoliopsida</taxon>
        <taxon>eudicotyledons</taxon>
        <taxon>Gunneridae</taxon>
        <taxon>Pentapetalae</taxon>
        <taxon>rosids</taxon>
        <taxon>fabids</taxon>
        <taxon>Rosales</taxon>
        <taxon>Rhamnaceae</taxon>
        <taxon>Paliureae</taxon>
        <taxon>Ziziphus</taxon>
    </lineage>
</organism>
<proteinExistence type="predicted"/>
<evidence type="ECO:0000313" key="9">
    <source>
        <dbReference type="RefSeq" id="XP_060674872.1"/>
    </source>
</evidence>
<evidence type="ECO:0000256" key="7">
    <source>
        <dbReference type="SAM" id="Phobius"/>
    </source>
</evidence>
<feature type="compositionally biased region" description="Basic and acidic residues" evidence="6">
    <location>
        <begin position="358"/>
        <end position="371"/>
    </location>
</feature>
<keyword evidence="2" id="KW-0813">Transport</keyword>
<dbReference type="RefSeq" id="XP_060674872.1">
    <property type="nucleotide sequence ID" value="XM_060818889.1"/>
</dbReference>
<keyword evidence="8" id="KW-1185">Reference proteome</keyword>
<evidence type="ECO:0000256" key="5">
    <source>
        <dbReference type="ARBA" id="ARBA00023136"/>
    </source>
</evidence>
<protein>
    <submittedName>
        <fullName evidence="9">Uncharacterized protein LOC107432027</fullName>
    </submittedName>
</protein>
<dbReference type="InterPro" id="IPR036259">
    <property type="entry name" value="MFS_trans_sf"/>
</dbReference>
<feature type="transmembrane region" description="Helical" evidence="7">
    <location>
        <begin position="150"/>
        <end position="173"/>
    </location>
</feature>